<name>X0TH58_9ZZZZ</name>
<dbReference type="CDD" id="cd07034">
    <property type="entry name" value="TPP_PYR_PFOR_IOR-alpha_like"/>
    <property type="match status" value="1"/>
</dbReference>
<dbReference type="InterPro" id="IPR029061">
    <property type="entry name" value="THDP-binding"/>
</dbReference>
<dbReference type="PANTHER" id="PTHR32154:SF0">
    <property type="entry name" value="PYRUVATE-FLAVODOXIN OXIDOREDUCTASE-RELATED"/>
    <property type="match status" value="1"/>
</dbReference>
<dbReference type="PANTHER" id="PTHR32154">
    <property type="entry name" value="PYRUVATE-FLAVODOXIN OXIDOREDUCTASE-RELATED"/>
    <property type="match status" value="1"/>
</dbReference>
<keyword evidence="1" id="KW-0560">Oxidoreductase</keyword>
<dbReference type="InterPro" id="IPR002880">
    <property type="entry name" value="Pyrv_Fd/Flavodoxin_OxRdtase_N"/>
</dbReference>
<feature type="non-terminal residue" evidence="3">
    <location>
        <position position="80"/>
    </location>
</feature>
<protein>
    <recommendedName>
        <fullName evidence="2">Pyruvate flavodoxin/ferredoxin oxidoreductase pyrimidine binding domain-containing protein</fullName>
    </recommendedName>
</protein>
<dbReference type="GO" id="GO:0016491">
    <property type="term" value="F:oxidoreductase activity"/>
    <property type="evidence" value="ECO:0007669"/>
    <property type="project" value="UniProtKB-KW"/>
</dbReference>
<accession>X0TH58</accession>
<reference evidence="3" key="1">
    <citation type="journal article" date="2014" name="Front. Microbiol.">
        <title>High frequency of phylogenetically diverse reductive dehalogenase-homologous genes in deep subseafloor sedimentary metagenomes.</title>
        <authorList>
            <person name="Kawai M."/>
            <person name="Futagami T."/>
            <person name="Toyoda A."/>
            <person name="Takaki Y."/>
            <person name="Nishi S."/>
            <person name="Hori S."/>
            <person name="Arai W."/>
            <person name="Tsubouchi T."/>
            <person name="Morono Y."/>
            <person name="Uchiyama I."/>
            <person name="Ito T."/>
            <person name="Fujiyama A."/>
            <person name="Inagaki F."/>
            <person name="Takami H."/>
        </authorList>
    </citation>
    <scope>NUCLEOTIDE SEQUENCE</scope>
    <source>
        <strain evidence="3">Expedition CK06-06</strain>
    </source>
</reference>
<gene>
    <name evidence="3" type="ORF">S01H1_31759</name>
</gene>
<feature type="domain" description="Pyruvate flavodoxin/ferredoxin oxidoreductase pyrimidine binding" evidence="2">
    <location>
        <begin position="16"/>
        <end position="80"/>
    </location>
</feature>
<dbReference type="AlphaFoldDB" id="X0TH58"/>
<dbReference type="InterPro" id="IPR050722">
    <property type="entry name" value="Pyruvate:ferred/Flavod_OxRd"/>
</dbReference>
<comment type="caution">
    <text evidence="3">The sequence shown here is derived from an EMBL/GenBank/DDBJ whole genome shotgun (WGS) entry which is preliminary data.</text>
</comment>
<dbReference type="Gene3D" id="3.40.50.970">
    <property type="match status" value="1"/>
</dbReference>
<evidence type="ECO:0000259" key="2">
    <source>
        <dbReference type="Pfam" id="PF01855"/>
    </source>
</evidence>
<dbReference type="GO" id="GO:0006979">
    <property type="term" value="P:response to oxidative stress"/>
    <property type="evidence" value="ECO:0007669"/>
    <property type="project" value="TreeGrafter"/>
</dbReference>
<proteinExistence type="predicted"/>
<dbReference type="SUPFAM" id="SSF52518">
    <property type="entry name" value="Thiamin diphosphate-binding fold (THDP-binding)"/>
    <property type="match status" value="1"/>
</dbReference>
<dbReference type="Pfam" id="PF01855">
    <property type="entry name" value="POR_N"/>
    <property type="match status" value="1"/>
</dbReference>
<organism evidence="3">
    <name type="scientific">marine sediment metagenome</name>
    <dbReference type="NCBI Taxonomy" id="412755"/>
    <lineage>
        <taxon>unclassified sequences</taxon>
        <taxon>metagenomes</taxon>
        <taxon>ecological metagenomes</taxon>
    </lineage>
</organism>
<evidence type="ECO:0000313" key="3">
    <source>
        <dbReference type="EMBL" id="GAF92888.1"/>
    </source>
</evidence>
<dbReference type="EMBL" id="BARS01019618">
    <property type="protein sequence ID" value="GAF92888.1"/>
    <property type="molecule type" value="Genomic_DNA"/>
</dbReference>
<sequence>MSILKTLNGNQTIAEAVRQIDPDVMAAYPITPSTAIVETIAKFKADGLIKGEFVCPESEHSAMSLCIGASSAGGRVMTAT</sequence>
<evidence type="ECO:0000256" key="1">
    <source>
        <dbReference type="ARBA" id="ARBA00023002"/>
    </source>
</evidence>